<name>A0A2S9WZ49_9NEIS</name>
<dbReference type="EMBL" id="MTBD01000058">
    <property type="protein sequence ID" value="PRP68734.1"/>
    <property type="molecule type" value="Genomic_DNA"/>
</dbReference>
<dbReference type="RefSeq" id="WP_106078144.1">
    <property type="nucleotide sequence ID" value="NZ_MTBD01000058.1"/>
</dbReference>
<evidence type="ECO:0000313" key="3">
    <source>
        <dbReference type="Proteomes" id="UP000239469"/>
    </source>
</evidence>
<sequence length="154" mass="17453">MRKRTHRKVWQLPPQGIPGLPVGSPMSPLADHCQTRSLKRMLTADRPPSEWVPRDVNELIYLSNTVAKLVKRYPEYATADRLAIGRELQGVLSEAKRRRREHGHYGLTGGEWTALRRTVATLQSWLETVPTQRIFAAEMEVDRAMVADDLGKAA</sequence>
<proteinExistence type="predicted"/>
<protein>
    <submittedName>
        <fullName evidence="2">Uncharacterized protein</fullName>
    </submittedName>
</protein>
<organism evidence="2 3">
    <name type="scientific">Chromobacterium amazonense</name>
    <dbReference type="NCBI Taxonomy" id="1382803"/>
    <lineage>
        <taxon>Bacteria</taxon>
        <taxon>Pseudomonadati</taxon>
        <taxon>Pseudomonadota</taxon>
        <taxon>Betaproteobacteria</taxon>
        <taxon>Neisseriales</taxon>
        <taxon>Chromobacteriaceae</taxon>
        <taxon>Chromobacterium</taxon>
    </lineage>
</organism>
<comment type="caution">
    <text evidence="2">The sequence shown here is derived from an EMBL/GenBank/DDBJ whole genome shotgun (WGS) entry which is preliminary data.</text>
</comment>
<dbReference type="OrthoDB" id="2539613at2"/>
<evidence type="ECO:0000313" key="2">
    <source>
        <dbReference type="EMBL" id="PRP68734.1"/>
    </source>
</evidence>
<dbReference type="AlphaFoldDB" id="A0A2S9WZ49"/>
<accession>A0A2S9WZ49</accession>
<evidence type="ECO:0000256" key="1">
    <source>
        <dbReference type="SAM" id="MobiDB-lite"/>
    </source>
</evidence>
<reference evidence="2 3" key="1">
    <citation type="submission" date="2017-01" db="EMBL/GenBank/DDBJ databases">
        <title>New insights into the genetic diversity of Chromobacterium isolated from tropical freshwater lake.</title>
        <authorList>
            <person name="Santos A.B."/>
            <person name="Nascimento A.M."/>
            <person name="Da Silva P.C."/>
        </authorList>
    </citation>
    <scope>NUCLEOTIDE SEQUENCE [LARGE SCALE GENOMIC DNA]</scope>
    <source>
        <strain evidence="2 3">56AF</strain>
    </source>
</reference>
<dbReference type="Proteomes" id="UP000239469">
    <property type="component" value="Unassembled WGS sequence"/>
</dbReference>
<feature type="region of interest" description="Disordered" evidence="1">
    <location>
        <begin position="1"/>
        <end position="23"/>
    </location>
</feature>
<gene>
    <name evidence="2" type="ORF">BUE93_20955</name>
</gene>